<evidence type="ECO:0000259" key="2">
    <source>
        <dbReference type="PROSITE" id="PS51186"/>
    </source>
</evidence>
<evidence type="ECO:0000313" key="4">
    <source>
        <dbReference type="Proteomes" id="UP000300879"/>
    </source>
</evidence>
<feature type="compositionally biased region" description="Polar residues" evidence="1">
    <location>
        <begin position="169"/>
        <end position="184"/>
    </location>
</feature>
<dbReference type="Gene3D" id="3.40.630.30">
    <property type="match status" value="1"/>
</dbReference>
<feature type="region of interest" description="Disordered" evidence="1">
    <location>
        <begin position="159"/>
        <end position="191"/>
    </location>
</feature>
<dbReference type="AlphaFoldDB" id="A0A4P8XMP9"/>
<dbReference type="CDD" id="cd04301">
    <property type="entry name" value="NAT_SF"/>
    <property type="match status" value="1"/>
</dbReference>
<name>A0A4P8XMP9_9BACL</name>
<protein>
    <submittedName>
        <fullName evidence="3">Acetyltransferase, GNAT family</fullName>
    </submittedName>
</protein>
<gene>
    <name evidence="3" type="ORF">E6C60_2106</name>
</gene>
<evidence type="ECO:0000313" key="3">
    <source>
        <dbReference type="EMBL" id="QCT02821.1"/>
    </source>
</evidence>
<dbReference type="Pfam" id="PF00583">
    <property type="entry name" value="Acetyltransf_1"/>
    <property type="match status" value="1"/>
</dbReference>
<dbReference type="PROSITE" id="PS51186">
    <property type="entry name" value="GNAT"/>
    <property type="match status" value="1"/>
</dbReference>
<dbReference type="KEGG" id="palo:E6C60_2106"/>
<sequence length="191" mass="22382">MVFYDEGTVNLMRAASEAHMRLSLLPARQKQIIHNLMQFYFYDFTEFLDFDVNAEGMYSAYPDLELFFTSRGDKFPFLITYQQQPAGFALVERIDTAAADYYLTEFFVMKKYRRSGLGTWAAKELFDRLQGSWKVTEVASNVPAQAFWRKVIHAYTNGSYREEKDPESGNPSQYLQSRRMNKTQTHQHESQ</sequence>
<dbReference type="SUPFAM" id="SSF55729">
    <property type="entry name" value="Acyl-CoA N-acyltransferases (Nat)"/>
    <property type="match status" value="1"/>
</dbReference>
<dbReference type="InterPro" id="IPR000182">
    <property type="entry name" value="GNAT_dom"/>
</dbReference>
<keyword evidence="3" id="KW-0808">Transferase</keyword>
<organism evidence="3 4">
    <name type="scientific">Paenibacillus algicola</name>
    <dbReference type="NCBI Taxonomy" id="2565926"/>
    <lineage>
        <taxon>Bacteria</taxon>
        <taxon>Bacillati</taxon>
        <taxon>Bacillota</taxon>
        <taxon>Bacilli</taxon>
        <taxon>Bacillales</taxon>
        <taxon>Paenibacillaceae</taxon>
        <taxon>Paenibacillus</taxon>
    </lineage>
</organism>
<dbReference type="Proteomes" id="UP000300879">
    <property type="component" value="Chromosome"/>
</dbReference>
<dbReference type="InterPro" id="IPR016181">
    <property type="entry name" value="Acyl_CoA_acyltransferase"/>
</dbReference>
<dbReference type="EMBL" id="CP040396">
    <property type="protein sequence ID" value="QCT02821.1"/>
    <property type="molecule type" value="Genomic_DNA"/>
</dbReference>
<accession>A0A4P8XMP9</accession>
<dbReference type="GO" id="GO:0016747">
    <property type="term" value="F:acyltransferase activity, transferring groups other than amino-acyl groups"/>
    <property type="evidence" value="ECO:0007669"/>
    <property type="project" value="InterPro"/>
</dbReference>
<evidence type="ECO:0000256" key="1">
    <source>
        <dbReference type="SAM" id="MobiDB-lite"/>
    </source>
</evidence>
<feature type="domain" description="N-acetyltransferase" evidence="2">
    <location>
        <begin position="20"/>
        <end position="185"/>
    </location>
</feature>
<proteinExistence type="predicted"/>
<reference evidence="3 4" key="1">
    <citation type="submission" date="2019-05" db="EMBL/GenBank/DDBJ databases">
        <authorList>
            <person name="Chen C."/>
        </authorList>
    </citation>
    <scope>NUCLEOTIDE SEQUENCE [LARGE SCALE GENOMIC DNA]</scope>
    <source>
        <strain evidence="3 4">HB172198</strain>
    </source>
</reference>
<keyword evidence="4" id="KW-1185">Reference proteome</keyword>